<organism evidence="8 9">
    <name type="scientific">Blepharisma stoltei</name>
    <dbReference type="NCBI Taxonomy" id="1481888"/>
    <lineage>
        <taxon>Eukaryota</taxon>
        <taxon>Sar</taxon>
        <taxon>Alveolata</taxon>
        <taxon>Ciliophora</taxon>
        <taxon>Postciliodesmatophora</taxon>
        <taxon>Heterotrichea</taxon>
        <taxon>Heterotrichida</taxon>
        <taxon>Blepharismidae</taxon>
        <taxon>Blepharisma</taxon>
    </lineage>
</organism>
<dbReference type="PANTHER" id="PTHR10252">
    <property type="entry name" value="HISTONE-LIKE TRANSCRIPTION FACTOR CCAAT-RELATED"/>
    <property type="match status" value="1"/>
</dbReference>
<sequence>MEPKDQNSEQFPLFNLYPMPSGVSSSLNSVGFNTNEEQADNSLEVSVNKLIKSQLDEIVTSDLSKLNHHEIPLARVKKIMKADEDVKMINAETPAIFGKACELFIIELTHRAWVHTEESKRRTLQRSDIIMCIFKTDIFDFMQEIITQEKKNY</sequence>
<comment type="caution">
    <text evidence="8">The sequence shown here is derived from an EMBL/GenBank/DDBJ whole genome shotgun (WGS) entry which is preliminary data.</text>
</comment>
<dbReference type="GO" id="GO:0000981">
    <property type="term" value="F:DNA-binding transcription factor activity, RNA polymerase II-specific"/>
    <property type="evidence" value="ECO:0007669"/>
    <property type="project" value="TreeGrafter"/>
</dbReference>
<keyword evidence="9" id="KW-1185">Reference proteome</keyword>
<evidence type="ECO:0000256" key="2">
    <source>
        <dbReference type="ARBA" id="ARBA00023015"/>
    </source>
</evidence>
<dbReference type="InterPro" id="IPR009072">
    <property type="entry name" value="Histone-fold"/>
</dbReference>
<dbReference type="GO" id="GO:0000978">
    <property type="term" value="F:RNA polymerase II cis-regulatory region sequence-specific DNA binding"/>
    <property type="evidence" value="ECO:0007669"/>
    <property type="project" value="TreeGrafter"/>
</dbReference>
<dbReference type="PANTHER" id="PTHR10252:SF8">
    <property type="entry name" value="NUCLEAR TRANSCRIPTION FACTOR Y SUBUNIT GAMMA"/>
    <property type="match status" value="1"/>
</dbReference>
<keyword evidence="2" id="KW-0805">Transcription regulation</keyword>
<keyword evidence="3" id="KW-0238">DNA-binding</keyword>
<evidence type="ECO:0000256" key="3">
    <source>
        <dbReference type="ARBA" id="ARBA00023125"/>
    </source>
</evidence>
<dbReference type="Gene3D" id="1.10.20.10">
    <property type="entry name" value="Histone, subunit A"/>
    <property type="match status" value="1"/>
</dbReference>
<evidence type="ECO:0000313" key="9">
    <source>
        <dbReference type="Proteomes" id="UP001162131"/>
    </source>
</evidence>
<comment type="subcellular location">
    <subcellularLocation>
        <location evidence="1">Nucleus</location>
    </subcellularLocation>
</comment>
<dbReference type="EMBL" id="CAJZBQ010000041">
    <property type="protein sequence ID" value="CAG9326688.1"/>
    <property type="molecule type" value="Genomic_DNA"/>
</dbReference>
<feature type="domain" description="Transcription factor CBF/NF-Y/archaeal histone" evidence="7">
    <location>
        <begin position="70"/>
        <end position="133"/>
    </location>
</feature>
<dbReference type="Proteomes" id="UP001162131">
    <property type="component" value="Unassembled WGS sequence"/>
</dbReference>
<dbReference type="SUPFAM" id="SSF47113">
    <property type="entry name" value="Histone-fold"/>
    <property type="match status" value="1"/>
</dbReference>
<dbReference type="Pfam" id="PF00808">
    <property type="entry name" value="CBFD_NFYB_HMF"/>
    <property type="match status" value="1"/>
</dbReference>
<evidence type="ECO:0000256" key="1">
    <source>
        <dbReference type="ARBA" id="ARBA00004123"/>
    </source>
</evidence>
<protein>
    <recommendedName>
        <fullName evidence="7">Transcription factor CBF/NF-Y/archaeal histone domain-containing protein</fullName>
    </recommendedName>
</protein>
<dbReference type="GO" id="GO:0046982">
    <property type="term" value="F:protein heterodimerization activity"/>
    <property type="evidence" value="ECO:0007669"/>
    <property type="project" value="InterPro"/>
</dbReference>
<comment type="similarity">
    <text evidence="6">Belongs to the NFYC/HAP5 subunit family.</text>
</comment>
<dbReference type="AlphaFoldDB" id="A0AAU9JYA2"/>
<dbReference type="FunFam" id="1.10.20.10:FF:000062">
    <property type="entry name" value="Nuclear transcription factor Y subunit C"/>
    <property type="match status" value="1"/>
</dbReference>
<dbReference type="InterPro" id="IPR050568">
    <property type="entry name" value="Transcr_DNA_Rep_Reg"/>
</dbReference>
<evidence type="ECO:0000313" key="8">
    <source>
        <dbReference type="EMBL" id="CAG9326688.1"/>
    </source>
</evidence>
<proteinExistence type="inferred from homology"/>
<keyword evidence="4" id="KW-0804">Transcription</keyword>
<evidence type="ECO:0000259" key="7">
    <source>
        <dbReference type="Pfam" id="PF00808"/>
    </source>
</evidence>
<evidence type="ECO:0000256" key="6">
    <source>
        <dbReference type="ARBA" id="ARBA00038129"/>
    </source>
</evidence>
<dbReference type="InterPro" id="IPR003958">
    <property type="entry name" value="CBFA_NFYB_domain"/>
</dbReference>
<dbReference type="CDD" id="cd22908">
    <property type="entry name" value="HFD_NFYC-like"/>
    <property type="match status" value="1"/>
</dbReference>
<reference evidence="8" key="1">
    <citation type="submission" date="2021-09" db="EMBL/GenBank/DDBJ databases">
        <authorList>
            <consortium name="AG Swart"/>
            <person name="Singh M."/>
            <person name="Singh A."/>
            <person name="Seah K."/>
            <person name="Emmerich C."/>
        </authorList>
    </citation>
    <scope>NUCLEOTIDE SEQUENCE</scope>
    <source>
        <strain evidence="8">ATCC30299</strain>
    </source>
</reference>
<name>A0AAU9JYA2_9CILI</name>
<dbReference type="GO" id="GO:0005634">
    <property type="term" value="C:nucleus"/>
    <property type="evidence" value="ECO:0007669"/>
    <property type="project" value="UniProtKB-SubCell"/>
</dbReference>
<evidence type="ECO:0000256" key="4">
    <source>
        <dbReference type="ARBA" id="ARBA00023163"/>
    </source>
</evidence>
<gene>
    <name evidence="8" type="ORF">BSTOLATCC_MIC41961</name>
</gene>
<keyword evidence="5" id="KW-0539">Nucleus</keyword>
<accession>A0AAU9JYA2</accession>
<evidence type="ECO:0000256" key="5">
    <source>
        <dbReference type="ARBA" id="ARBA00023242"/>
    </source>
</evidence>